<dbReference type="Proteomes" id="UP001054252">
    <property type="component" value="Unassembled WGS sequence"/>
</dbReference>
<gene>
    <name evidence="7" type="ORF">SLEP1_g43603</name>
</gene>
<dbReference type="AlphaFoldDB" id="A0AAV5LEH9"/>
<evidence type="ECO:0000313" key="7">
    <source>
        <dbReference type="EMBL" id="GKV35306.1"/>
    </source>
</evidence>
<organism evidence="7 8">
    <name type="scientific">Rubroshorea leprosula</name>
    <dbReference type="NCBI Taxonomy" id="152421"/>
    <lineage>
        <taxon>Eukaryota</taxon>
        <taxon>Viridiplantae</taxon>
        <taxon>Streptophyta</taxon>
        <taxon>Embryophyta</taxon>
        <taxon>Tracheophyta</taxon>
        <taxon>Spermatophyta</taxon>
        <taxon>Magnoliopsida</taxon>
        <taxon>eudicotyledons</taxon>
        <taxon>Gunneridae</taxon>
        <taxon>Pentapetalae</taxon>
        <taxon>rosids</taxon>
        <taxon>malvids</taxon>
        <taxon>Malvales</taxon>
        <taxon>Dipterocarpaceae</taxon>
        <taxon>Rubroshorea</taxon>
    </lineage>
</organism>
<evidence type="ECO:0000256" key="3">
    <source>
        <dbReference type="ARBA" id="ARBA00022471"/>
    </source>
</evidence>
<dbReference type="PANTHER" id="PTHR31232">
    <property type="match status" value="1"/>
</dbReference>
<comment type="caution">
    <text evidence="7">The sequence shown here is derived from an EMBL/GenBank/DDBJ whole genome shotgun (WGS) entry which is preliminary data.</text>
</comment>
<keyword evidence="4 6" id="KW-0964">Secreted</keyword>
<dbReference type="EMBL" id="BPVZ01000110">
    <property type="protein sequence ID" value="GKV35306.1"/>
    <property type="molecule type" value="Genomic_DNA"/>
</dbReference>
<evidence type="ECO:0000313" key="8">
    <source>
        <dbReference type="Proteomes" id="UP001054252"/>
    </source>
</evidence>
<dbReference type="PANTHER" id="PTHR31232:SF149">
    <property type="entry name" value="S-PROTEIN HOMOLOG"/>
    <property type="match status" value="1"/>
</dbReference>
<comment type="subcellular location">
    <subcellularLocation>
        <location evidence="1 6">Secreted</location>
    </subcellularLocation>
</comment>
<evidence type="ECO:0000256" key="1">
    <source>
        <dbReference type="ARBA" id="ARBA00004613"/>
    </source>
</evidence>
<protein>
    <recommendedName>
        <fullName evidence="6">S-protein homolog</fullName>
    </recommendedName>
</protein>
<keyword evidence="8" id="KW-1185">Reference proteome</keyword>
<dbReference type="GO" id="GO:0060320">
    <property type="term" value="P:rejection of self pollen"/>
    <property type="evidence" value="ECO:0007669"/>
    <property type="project" value="UniProtKB-KW"/>
</dbReference>
<keyword evidence="5 6" id="KW-0732">Signal</keyword>
<dbReference type="GO" id="GO:0005576">
    <property type="term" value="C:extracellular region"/>
    <property type="evidence" value="ECO:0007669"/>
    <property type="project" value="UniProtKB-SubCell"/>
</dbReference>
<proteinExistence type="inferred from homology"/>
<accession>A0AAV5LEH9</accession>
<dbReference type="InterPro" id="IPR010264">
    <property type="entry name" value="Self-incomp_S1"/>
</dbReference>
<sequence length="142" mass="16812">MASPRHPVLLILLLGFFLLMAKSDASIFQPHRVWVIITNKIGPGIDLTLHCKSKDDDLGQQILANDVSWQFTFRPNLWKTTLFFCSFIWNSELHYFDIFVSGRDYKEDQTHFHIMWQILPNGPCRFNYDNQLFDNCFPWNKN</sequence>
<feature type="signal peptide" evidence="6">
    <location>
        <begin position="1"/>
        <end position="25"/>
    </location>
</feature>
<feature type="chain" id="PRO_5043095444" description="S-protein homolog" evidence="6">
    <location>
        <begin position="26"/>
        <end position="142"/>
    </location>
</feature>
<name>A0AAV5LEH9_9ROSI</name>
<evidence type="ECO:0000256" key="5">
    <source>
        <dbReference type="ARBA" id="ARBA00022729"/>
    </source>
</evidence>
<evidence type="ECO:0000256" key="2">
    <source>
        <dbReference type="ARBA" id="ARBA00005581"/>
    </source>
</evidence>
<comment type="similarity">
    <text evidence="2 6">Belongs to the plant self-incompatibility (S1) protein family.</text>
</comment>
<evidence type="ECO:0000256" key="6">
    <source>
        <dbReference type="RuleBase" id="RU367044"/>
    </source>
</evidence>
<keyword evidence="3 6" id="KW-0713">Self-incompatibility</keyword>
<dbReference type="Pfam" id="PF05938">
    <property type="entry name" value="Self-incomp_S1"/>
    <property type="match status" value="1"/>
</dbReference>
<reference evidence="7 8" key="1">
    <citation type="journal article" date="2021" name="Commun. Biol.">
        <title>The genome of Shorea leprosula (Dipterocarpaceae) highlights the ecological relevance of drought in aseasonal tropical rainforests.</title>
        <authorList>
            <person name="Ng K.K.S."/>
            <person name="Kobayashi M.J."/>
            <person name="Fawcett J.A."/>
            <person name="Hatakeyama M."/>
            <person name="Paape T."/>
            <person name="Ng C.H."/>
            <person name="Ang C.C."/>
            <person name="Tnah L.H."/>
            <person name="Lee C.T."/>
            <person name="Nishiyama T."/>
            <person name="Sese J."/>
            <person name="O'Brien M.J."/>
            <person name="Copetti D."/>
            <person name="Mohd Noor M.I."/>
            <person name="Ong R.C."/>
            <person name="Putra M."/>
            <person name="Sireger I.Z."/>
            <person name="Indrioko S."/>
            <person name="Kosugi Y."/>
            <person name="Izuno A."/>
            <person name="Isagi Y."/>
            <person name="Lee S.L."/>
            <person name="Shimizu K.K."/>
        </authorList>
    </citation>
    <scope>NUCLEOTIDE SEQUENCE [LARGE SCALE GENOMIC DNA]</scope>
    <source>
        <strain evidence="7">214</strain>
    </source>
</reference>
<evidence type="ECO:0000256" key="4">
    <source>
        <dbReference type="ARBA" id="ARBA00022525"/>
    </source>
</evidence>